<evidence type="ECO:0000256" key="2">
    <source>
        <dbReference type="ARBA" id="ARBA00004555"/>
    </source>
</evidence>
<keyword evidence="6 9" id="KW-1133">Transmembrane helix</keyword>
<protein>
    <recommendedName>
        <fullName evidence="9">Transmembrane 9 superfamily member</fullName>
    </recommendedName>
</protein>
<dbReference type="Pfam" id="PF02990">
    <property type="entry name" value="EMP70"/>
    <property type="match status" value="1"/>
</dbReference>
<keyword evidence="8 9" id="KW-0472">Membrane</keyword>
<feature type="transmembrane region" description="Helical" evidence="9">
    <location>
        <begin position="73"/>
        <end position="92"/>
    </location>
</feature>
<keyword evidence="5" id="KW-0732">Signal</keyword>
<evidence type="ECO:0000256" key="4">
    <source>
        <dbReference type="ARBA" id="ARBA00022692"/>
    </source>
</evidence>
<evidence type="ECO:0000256" key="6">
    <source>
        <dbReference type="ARBA" id="ARBA00022989"/>
    </source>
</evidence>
<accession>E4Z7D7</accession>
<feature type="transmembrane region" description="Helical" evidence="9">
    <location>
        <begin position="32"/>
        <end position="52"/>
    </location>
</feature>
<gene>
    <name evidence="10" type="ORF">GSOID_T00028231001</name>
</gene>
<dbReference type="GO" id="GO:0016020">
    <property type="term" value="C:membrane"/>
    <property type="evidence" value="ECO:0007669"/>
    <property type="project" value="UniProtKB-SubCell"/>
</dbReference>
<feature type="transmembrane region" description="Helical" evidence="9">
    <location>
        <begin position="187"/>
        <end position="211"/>
    </location>
</feature>
<keyword evidence="7" id="KW-0333">Golgi apparatus</keyword>
<evidence type="ECO:0000313" key="10">
    <source>
        <dbReference type="EMBL" id="CBY43615.1"/>
    </source>
</evidence>
<evidence type="ECO:0000256" key="8">
    <source>
        <dbReference type="ARBA" id="ARBA00023136"/>
    </source>
</evidence>
<feature type="transmembrane region" description="Helical" evidence="9">
    <location>
        <begin position="7"/>
        <end position="26"/>
    </location>
</feature>
<dbReference type="AlphaFoldDB" id="E4Z7D7"/>
<evidence type="ECO:0000256" key="7">
    <source>
        <dbReference type="ARBA" id="ARBA00023034"/>
    </source>
</evidence>
<dbReference type="EMBL" id="FN658465">
    <property type="protein sequence ID" value="CBY43615.1"/>
    <property type="molecule type" value="Genomic_DNA"/>
</dbReference>
<feature type="transmembrane region" description="Helical" evidence="9">
    <location>
        <begin position="151"/>
        <end position="181"/>
    </location>
</feature>
<evidence type="ECO:0000256" key="5">
    <source>
        <dbReference type="ARBA" id="ARBA00022729"/>
    </source>
</evidence>
<dbReference type="GO" id="GO:0072657">
    <property type="term" value="P:protein localization to membrane"/>
    <property type="evidence" value="ECO:0007669"/>
    <property type="project" value="TreeGrafter"/>
</dbReference>
<organism evidence="10">
    <name type="scientific">Oikopleura dioica</name>
    <name type="common">Tunicate</name>
    <dbReference type="NCBI Taxonomy" id="34765"/>
    <lineage>
        <taxon>Eukaryota</taxon>
        <taxon>Metazoa</taxon>
        <taxon>Chordata</taxon>
        <taxon>Tunicata</taxon>
        <taxon>Appendicularia</taxon>
        <taxon>Copelata</taxon>
        <taxon>Oikopleuridae</taxon>
        <taxon>Oikopleura</taxon>
    </lineage>
</organism>
<dbReference type="PANTHER" id="PTHR10766">
    <property type="entry name" value="TRANSMEMBRANE 9 SUPERFAMILY PROTEIN"/>
    <property type="match status" value="1"/>
</dbReference>
<evidence type="ECO:0000256" key="1">
    <source>
        <dbReference type="ARBA" id="ARBA00004141"/>
    </source>
</evidence>
<keyword evidence="4 9" id="KW-0812">Transmembrane</keyword>
<feature type="transmembrane region" description="Helical" evidence="9">
    <location>
        <begin position="104"/>
        <end position="125"/>
    </location>
</feature>
<name>E4Z7D7_OIKDI</name>
<sequence>SFLGSGVQIFCMLLLTIVIAMLGMLSPSSRGALVSAAFAMFMLMGFPCGFFAGRLFKTIDGKSDWRRNAFQTAVLYPGIVFGISFILNFFIWGKKSSGAVPFTTMLAILFLWFGLSVPSVFLGYYQGYKKQAYEHPCRTNQIQRQIPEQQWFMTTLISMLMAGILPFGAVFIELFFIFTAIWENEFYYLFGFLFLVFVILVVACSQISIVMTYFQLCAEDYHWWWRCFFVSGGSSLYVFAYSIFYFVTKLEITQIIPTLLYFGYTTIIVFSFWILTGSIGFYASYAFIKVIYAQIKID</sequence>
<dbReference type="PANTHER" id="PTHR10766:SF55">
    <property type="entry name" value="TRANSMEMBRANE 9 SUPERFAMILY MEMBER 4"/>
    <property type="match status" value="1"/>
</dbReference>
<dbReference type="GO" id="GO:0005794">
    <property type="term" value="C:Golgi apparatus"/>
    <property type="evidence" value="ECO:0007669"/>
    <property type="project" value="UniProtKB-SubCell"/>
</dbReference>
<evidence type="ECO:0000256" key="3">
    <source>
        <dbReference type="ARBA" id="ARBA00005227"/>
    </source>
</evidence>
<feature type="transmembrane region" description="Helical" evidence="9">
    <location>
        <begin position="259"/>
        <end position="288"/>
    </location>
</feature>
<feature type="non-terminal residue" evidence="10">
    <location>
        <position position="1"/>
    </location>
</feature>
<proteinExistence type="inferred from homology"/>
<reference evidence="10" key="1">
    <citation type="journal article" date="2010" name="Science">
        <title>Plasticity of animal genome architecture unmasked by rapid evolution of a pelagic tunicate.</title>
        <authorList>
            <person name="Denoeud F."/>
            <person name="Henriet S."/>
            <person name="Mungpakdee S."/>
            <person name="Aury J.M."/>
            <person name="Da Silva C."/>
            <person name="Brinkmann H."/>
            <person name="Mikhaleva J."/>
            <person name="Olsen L.C."/>
            <person name="Jubin C."/>
            <person name="Canestro C."/>
            <person name="Bouquet J.M."/>
            <person name="Danks G."/>
            <person name="Poulain J."/>
            <person name="Campsteijn C."/>
            <person name="Adamski M."/>
            <person name="Cross I."/>
            <person name="Yadetie F."/>
            <person name="Muffato M."/>
            <person name="Louis A."/>
            <person name="Butcher S."/>
            <person name="Tsagkogeorga G."/>
            <person name="Konrad A."/>
            <person name="Singh S."/>
            <person name="Jensen M.F."/>
            <person name="Cong E.H."/>
            <person name="Eikeseth-Otteraa H."/>
            <person name="Noel B."/>
            <person name="Anthouard V."/>
            <person name="Porcel B.M."/>
            <person name="Kachouri-Lafond R."/>
            <person name="Nishino A."/>
            <person name="Ugolini M."/>
            <person name="Chourrout P."/>
            <person name="Nishida H."/>
            <person name="Aasland R."/>
            <person name="Huzurbazar S."/>
            <person name="Westhof E."/>
            <person name="Delsuc F."/>
            <person name="Lehrach H."/>
            <person name="Reinhardt R."/>
            <person name="Weissenbach J."/>
            <person name="Roy S.W."/>
            <person name="Artiguenave F."/>
            <person name="Postlethwait J.H."/>
            <person name="Manak J.R."/>
            <person name="Thompson E.M."/>
            <person name="Jaillon O."/>
            <person name="Du Pasquier L."/>
            <person name="Boudinot P."/>
            <person name="Liberles D.A."/>
            <person name="Volff J.N."/>
            <person name="Philippe H."/>
            <person name="Lenhard B."/>
            <person name="Roest Crollius H."/>
            <person name="Wincker P."/>
            <person name="Chourrout D."/>
        </authorList>
    </citation>
    <scope>NUCLEOTIDE SEQUENCE [LARGE SCALE GENOMIC DNA]</scope>
</reference>
<evidence type="ECO:0000256" key="9">
    <source>
        <dbReference type="RuleBase" id="RU363079"/>
    </source>
</evidence>
<comment type="subcellular location">
    <subcellularLocation>
        <location evidence="2">Golgi apparatus</location>
    </subcellularLocation>
    <subcellularLocation>
        <location evidence="1">Membrane</location>
        <topology evidence="1">Multi-pass membrane protein</topology>
    </subcellularLocation>
</comment>
<dbReference type="Proteomes" id="UP000011014">
    <property type="component" value="Unassembled WGS sequence"/>
</dbReference>
<comment type="similarity">
    <text evidence="3 9">Belongs to the nonaspanin (TM9SF) (TC 9.A.2) family.</text>
</comment>
<feature type="transmembrane region" description="Helical" evidence="9">
    <location>
        <begin position="223"/>
        <end position="247"/>
    </location>
</feature>
<dbReference type="InterPro" id="IPR004240">
    <property type="entry name" value="EMP70"/>
</dbReference>